<gene>
    <name evidence="1" type="ORF">ACFO6V_19490</name>
</gene>
<dbReference type="Proteomes" id="UP001596011">
    <property type="component" value="Unassembled WGS sequence"/>
</dbReference>
<keyword evidence="2" id="KW-1185">Reference proteome</keyword>
<dbReference type="EMBL" id="JBHSFI010000005">
    <property type="protein sequence ID" value="MFC4630437.1"/>
    <property type="molecule type" value="Genomic_DNA"/>
</dbReference>
<evidence type="ECO:0000313" key="2">
    <source>
        <dbReference type="Proteomes" id="UP001596011"/>
    </source>
</evidence>
<reference evidence="2" key="1">
    <citation type="journal article" date="2019" name="Int. J. Syst. Evol. Microbiol.">
        <title>The Global Catalogue of Microorganisms (GCM) 10K type strain sequencing project: providing services to taxonomists for standard genome sequencing and annotation.</title>
        <authorList>
            <consortium name="The Broad Institute Genomics Platform"/>
            <consortium name="The Broad Institute Genome Sequencing Center for Infectious Disease"/>
            <person name="Wu L."/>
            <person name="Ma J."/>
        </authorList>
    </citation>
    <scope>NUCLEOTIDE SEQUENCE [LARGE SCALE GENOMIC DNA]</scope>
    <source>
        <strain evidence="2">CCUG 42722</strain>
    </source>
</reference>
<protein>
    <recommendedName>
        <fullName evidence="3">GDSL-like lipase/acylhydrolase family protein</fullName>
    </recommendedName>
</protein>
<evidence type="ECO:0008006" key="3">
    <source>
        <dbReference type="Google" id="ProtNLM"/>
    </source>
</evidence>
<proteinExistence type="predicted"/>
<comment type="caution">
    <text evidence="1">The sequence shown here is derived from an EMBL/GenBank/DDBJ whole genome shotgun (WGS) entry which is preliminary data.</text>
</comment>
<sequence length="262" mass="29069">MTTYIAGNSHVICLIGAARQSVAGQAKHLDAKRVAPRHFAVGDAGIFFTGLTKDLLTPGIFGAVDQGSLTFTDQRFQQDLAEWTGDKTVPATSPWGFCNVANTSRRLYRDAMWRTFAPTHLAQGGLTPLTDDAIRAMLEWDHRGTRMVYERLAVLGVPAFAISGPPPRRNHPAMTEDGYRPELLQHLDSLSREVWRDWLAGRDLALIEPPVEAADADGFLRPEFENVREEGEADRIHANELYGELMVARIAEHVVRIGPEKS</sequence>
<name>A0ABV9HJL6_9MICO</name>
<evidence type="ECO:0000313" key="1">
    <source>
        <dbReference type="EMBL" id="MFC4630437.1"/>
    </source>
</evidence>
<accession>A0ABV9HJL6</accession>
<dbReference type="RefSeq" id="WP_377138120.1">
    <property type="nucleotide sequence ID" value="NZ_JBHSFI010000005.1"/>
</dbReference>
<organism evidence="1 2">
    <name type="scientific">Promicromonospora alba</name>
    <dbReference type="NCBI Taxonomy" id="1616110"/>
    <lineage>
        <taxon>Bacteria</taxon>
        <taxon>Bacillati</taxon>
        <taxon>Actinomycetota</taxon>
        <taxon>Actinomycetes</taxon>
        <taxon>Micrococcales</taxon>
        <taxon>Promicromonosporaceae</taxon>
        <taxon>Promicromonospora</taxon>
    </lineage>
</organism>